<protein>
    <submittedName>
        <fullName evidence="3">DUF2169 domain-containing protein</fullName>
    </submittedName>
</protein>
<feature type="region of interest" description="Disordered" evidence="1">
    <location>
        <begin position="449"/>
        <end position="468"/>
    </location>
</feature>
<proteinExistence type="predicted"/>
<evidence type="ECO:0000313" key="3">
    <source>
        <dbReference type="EMBL" id="MDI1437283.1"/>
    </source>
</evidence>
<feature type="domain" description="DUF2169" evidence="2">
    <location>
        <begin position="169"/>
        <end position="234"/>
    </location>
</feature>
<comment type="caution">
    <text evidence="3">The sequence shown here is derived from an EMBL/GenBank/DDBJ whole genome shotgun (WGS) entry which is preliminary data.</text>
</comment>
<dbReference type="EMBL" id="JARZHI010000116">
    <property type="protein sequence ID" value="MDI1437283.1"/>
    <property type="molecule type" value="Genomic_DNA"/>
</dbReference>
<reference evidence="3 4" key="1">
    <citation type="submission" date="2023-04" db="EMBL/GenBank/DDBJ databases">
        <title>The genome sequence of Polyangium sorediatum DSM14670.</title>
        <authorList>
            <person name="Zhang X."/>
        </authorList>
    </citation>
    <scope>NUCLEOTIDE SEQUENCE [LARGE SCALE GENOMIC DNA]</scope>
    <source>
        <strain evidence="3 4">DSM 14670</strain>
    </source>
</reference>
<gene>
    <name evidence="3" type="ORF">QHF89_47690</name>
</gene>
<keyword evidence="4" id="KW-1185">Reference proteome</keyword>
<name>A0ABT6P9S1_9BACT</name>
<evidence type="ECO:0000313" key="4">
    <source>
        <dbReference type="Proteomes" id="UP001160301"/>
    </source>
</evidence>
<dbReference type="Proteomes" id="UP001160301">
    <property type="component" value="Unassembled WGS sequence"/>
</dbReference>
<evidence type="ECO:0000256" key="1">
    <source>
        <dbReference type="SAM" id="MobiDB-lite"/>
    </source>
</evidence>
<dbReference type="InterPro" id="IPR018683">
    <property type="entry name" value="DUF2169"/>
</dbReference>
<dbReference type="RefSeq" id="WP_284721914.1">
    <property type="nucleotide sequence ID" value="NZ_JARZHI010000116.1"/>
</dbReference>
<evidence type="ECO:0000259" key="2">
    <source>
        <dbReference type="Pfam" id="PF09937"/>
    </source>
</evidence>
<sequence length="468" mass="50921">MRILVAHQDPARKPSAPGPVLPVGVVRWRAPEPRITVIVKATYTLARSPSGSVELVRSNELLPLSLSRPSGLPGAAADELEYATDFVEHKPGLEVALAGYAHAPAPALRIDARLRVGEVRRDFSIAAGAPSAQIPLTSAYVREAGLLGPTEPVSARVPRPLDEGTASSMAGPYLNAGAPLELVGLVPAGDVVTSFPMRRPHALLDYGDRKEEVPLVCDTAWIDTDHARVVLVFRGSAVVPSERAPGIERILLAEAEGDHPVDWSAMVRGLHRGRFTYAVEECDLDGSRQPDPFAADELAVARYGAWGEGVPEPILPLDRYAAVSAELVERPDRRVDTLKRHDFDEETWTVEERAWLERIAEAADRGDGTLAAEFGERFLAAQDLLGDPTEAAMTLDTYVEITLAIERAGAPGEVLAARGLRFAQWMRIDRRWARRASEEPDLADELARRLERGRAAAPPRDEDADDDD</sequence>
<organism evidence="3 4">
    <name type="scientific">Polyangium sorediatum</name>
    <dbReference type="NCBI Taxonomy" id="889274"/>
    <lineage>
        <taxon>Bacteria</taxon>
        <taxon>Pseudomonadati</taxon>
        <taxon>Myxococcota</taxon>
        <taxon>Polyangia</taxon>
        <taxon>Polyangiales</taxon>
        <taxon>Polyangiaceae</taxon>
        <taxon>Polyangium</taxon>
    </lineage>
</organism>
<dbReference type="Pfam" id="PF09937">
    <property type="entry name" value="DUF2169"/>
    <property type="match status" value="2"/>
</dbReference>
<feature type="domain" description="DUF2169" evidence="2">
    <location>
        <begin position="34"/>
        <end position="125"/>
    </location>
</feature>
<accession>A0ABT6P9S1</accession>